<gene>
    <name evidence="5" type="ORF">SAMN05216352_104294</name>
</gene>
<proteinExistence type="inferred from homology"/>
<dbReference type="PANTHER" id="PTHR35841">
    <property type="entry name" value="PHOSPHONATES-BINDING PERIPLASMIC PROTEIN"/>
    <property type="match status" value="1"/>
</dbReference>
<evidence type="ECO:0000256" key="3">
    <source>
        <dbReference type="SAM" id="MobiDB-lite"/>
    </source>
</evidence>
<dbReference type="Proteomes" id="UP000199017">
    <property type="component" value="Unassembled WGS sequence"/>
</dbReference>
<dbReference type="PANTHER" id="PTHR35841:SF1">
    <property type="entry name" value="PHOSPHONATES-BINDING PERIPLASMIC PROTEIN"/>
    <property type="match status" value="1"/>
</dbReference>
<evidence type="ECO:0000313" key="6">
    <source>
        <dbReference type="Proteomes" id="UP000199017"/>
    </source>
</evidence>
<evidence type="ECO:0000313" key="5">
    <source>
        <dbReference type="EMBL" id="SDI06950.1"/>
    </source>
</evidence>
<name>A0A1G8HKK3_9BACI</name>
<keyword evidence="6" id="KW-1185">Reference proteome</keyword>
<dbReference type="EMBL" id="FNDU01000004">
    <property type="protein sequence ID" value="SDI06950.1"/>
    <property type="molecule type" value="Genomic_DNA"/>
</dbReference>
<protein>
    <submittedName>
        <fullName evidence="5">Phosphonate transport system substrate-binding protein</fullName>
    </submittedName>
</protein>
<comment type="similarity">
    <text evidence="1">Belongs to the phosphate/phosphite/phosphonate binding protein family.</text>
</comment>
<dbReference type="Gene3D" id="3.40.190.10">
    <property type="entry name" value="Periplasmic binding protein-like II"/>
    <property type="match status" value="2"/>
</dbReference>
<feature type="chain" id="PRO_5038595520" evidence="4">
    <location>
        <begin position="20"/>
        <end position="342"/>
    </location>
</feature>
<sequence>MKKFAYMGFSLLLSLGLMTACGEGEETEEAAGEETEAESNEEVEAEEDEAEAEVSEENEETASEEGEELDELNVQFVPSQNADTLEAKAKPLEELLGEELGIPVTVSVSTDYNTIVEAMDSEQIDVGFLPPTAYVLAEEQGAAEVILQAQRYGVNDEDGSATDELVDFYKSMFIVNEDSDIESLEDLEGKAIGYQNVTSSAGFVWPAASLMDVGLHPLQDVEPVTLKGHDQAIIALLNGDVDAAVTFQDARNTVVEDYEEVFDETKVIEFTEDIPNDTIAIRPEITDDMKEDVTQAFINIGKDEEGREIIRDIYSHEGYTESDDSNFDIVREYEEKVSEEVE</sequence>
<dbReference type="CDD" id="cd01071">
    <property type="entry name" value="PBP2_PhnD_like"/>
    <property type="match status" value="1"/>
</dbReference>
<evidence type="ECO:0000256" key="4">
    <source>
        <dbReference type="SAM" id="SignalP"/>
    </source>
</evidence>
<reference evidence="5 6" key="1">
    <citation type="submission" date="2016-10" db="EMBL/GenBank/DDBJ databases">
        <authorList>
            <person name="de Groot N.N."/>
        </authorList>
    </citation>
    <scope>NUCLEOTIDE SEQUENCE [LARGE SCALE GENOMIC DNA]</scope>
    <source>
        <strain evidence="6">P4B,CCM 7963,CECT 7998,DSM 25260,IBRC-M 10614,KCTC 13821</strain>
    </source>
</reference>
<accession>A0A1G8HKK3</accession>
<dbReference type="NCBIfam" id="TIGR01098">
    <property type="entry name" value="3A0109s03R"/>
    <property type="match status" value="1"/>
</dbReference>
<dbReference type="InterPro" id="IPR005770">
    <property type="entry name" value="PhnD"/>
</dbReference>
<evidence type="ECO:0000256" key="2">
    <source>
        <dbReference type="ARBA" id="ARBA00022729"/>
    </source>
</evidence>
<dbReference type="SUPFAM" id="SSF53850">
    <property type="entry name" value="Periplasmic binding protein-like II"/>
    <property type="match status" value="1"/>
</dbReference>
<evidence type="ECO:0000256" key="1">
    <source>
        <dbReference type="ARBA" id="ARBA00007162"/>
    </source>
</evidence>
<dbReference type="PROSITE" id="PS51257">
    <property type="entry name" value="PROKAR_LIPOPROTEIN"/>
    <property type="match status" value="1"/>
</dbReference>
<dbReference type="AlphaFoldDB" id="A0A1G8HKK3"/>
<dbReference type="RefSeq" id="WP_091583962.1">
    <property type="nucleotide sequence ID" value="NZ_FNDU01000004.1"/>
</dbReference>
<organism evidence="5 6">
    <name type="scientific">Alteribacillus bidgolensis</name>
    <dbReference type="NCBI Taxonomy" id="930129"/>
    <lineage>
        <taxon>Bacteria</taxon>
        <taxon>Bacillati</taxon>
        <taxon>Bacillota</taxon>
        <taxon>Bacilli</taxon>
        <taxon>Bacillales</taxon>
        <taxon>Bacillaceae</taxon>
        <taxon>Alteribacillus</taxon>
    </lineage>
</organism>
<dbReference type="OrthoDB" id="9776786at2"/>
<dbReference type="STRING" id="930129.SAMN05216352_104294"/>
<dbReference type="GO" id="GO:0043190">
    <property type="term" value="C:ATP-binding cassette (ABC) transporter complex"/>
    <property type="evidence" value="ECO:0007669"/>
    <property type="project" value="InterPro"/>
</dbReference>
<dbReference type="GO" id="GO:0055085">
    <property type="term" value="P:transmembrane transport"/>
    <property type="evidence" value="ECO:0007669"/>
    <property type="project" value="InterPro"/>
</dbReference>
<keyword evidence="2 4" id="KW-0732">Signal</keyword>
<feature type="region of interest" description="Disordered" evidence="3">
    <location>
        <begin position="23"/>
        <end position="69"/>
    </location>
</feature>
<feature type="signal peptide" evidence="4">
    <location>
        <begin position="1"/>
        <end position="19"/>
    </location>
</feature>
<dbReference type="Pfam" id="PF12974">
    <property type="entry name" value="Phosphonate-bd"/>
    <property type="match status" value="1"/>
</dbReference>